<protein>
    <submittedName>
        <fullName evidence="4">Methylmalonyl-CoA epimerase</fullName>
        <ecNumber evidence="4">5.1.99.1</ecNumber>
    </submittedName>
</protein>
<keyword evidence="2" id="KW-0479">Metal-binding</keyword>
<dbReference type="PROSITE" id="PS51819">
    <property type="entry name" value="VOC"/>
    <property type="match status" value="1"/>
</dbReference>
<evidence type="ECO:0000256" key="2">
    <source>
        <dbReference type="ARBA" id="ARBA00022723"/>
    </source>
</evidence>
<accession>A0A368DSY9</accession>
<dbReference type="EMBL" id="QOQD01000002">
    <property type="protein sequence ID" value="RCL74331.1"/>
    <property type="molecule type" value="Genomic_DNA"/>
</dbReference>
<dbReference type="CDD" id="cd07249">
    <property type="entry name" value="MMCE"/>
    <property type="match status" value="1"/>
</dbReference>
<reference evidence="4 5" key="1">
    <citation type="journal article" date="2018" name="Microbiome">
        <title>Fine metagenomic profile of the Mediterranean stratified and mixed water columns revealed by assembly and recruitment.</title>
        <authorList>
            <person name="Haro-Moreno J.M."/>
            <person name="Lopez-Perez M."/>
            <person name="De La Torre J.R."/>
            <person name="Picazo A."/>
            <person name="Camacho A."/>
            <person name="Rodriguez-Valera F."/>
        </authorList>
    </citation>
    <scope>NUCLEOTIDE SEQUENCE [LARGE SCALE GENOMIC DNA]</scope>
    <source>
        <strain evidence="4">MED-G57</strain>
    </source>
</reference>
<evidence type="ECO:0000313" key="4">
    <source>
        <dbReference type="EMBL" id="RCL74331.1"/>
    </source>
</evidence>
<dbReference type="Gene3D" id="3.10.180.10">
    <property type="entry name" value="2,3-Dihydroxybiphenyl 1,2-Dioxygenase, domain 1"/>
    <property type="match status" value="1"/>
</dbReference>
<dbReference type="PANTHER" id="PTHR43048">
    <property type="entry name" value="METHYLMALONYL-COA EPIMERASE"/>
    <property type="match status" value="1"/>
</dbReference>
<dbReference type="EC" id="5.1.99.1" evidence="4"/>
<dbReference type="Pfam" id="PF13669">
    <property type="entry name" value="Glyoxalase_4"/>
    <property type="match status" value="1"/>
</dbReference>
<dbReference type="InterPro" id="IPR051785">
    <property type="entry name" value="MMCE/EMCE_epimerase"/>
</dbReference>
<dbReference type="GO" id="GO:0046491">
    <property type="term" value="P:L-methylmalonyl-CoA metabolic process"/>
    <property type="evidence" value="ECO:0007669"/>
    <property type="project" value="TreeGrafter"/>
</dbReference>
<proteinExistence type="inferred from homology"/>
<evidence type="ECO:0000259" key="3">
    <source>
        <dbReference type="PROSITE" id="PS51819"/>
    </source>
</evidence>
<dbReference type="SUPFAM" id="SSF54593">
    <property type="entry name" value="Glyoxalase/Bleomycin resistance protein/Dihydroxybiphenyl dioxygenase"/>
    <property type="match status" value="1"/>
</dbReference>
<keyword evidence="4" id="KW-0413">Isomerase</keyword>
<dbReference type="Proteomes" id="UP000253570">
    <property type="component" value="Unassembled WGS sequence"/>
</dbReference>
<dbReference type="InterPro" id="IPR029068">
    <property type="entry name" value="Glyas_Bleomycin-R_OHBP_Dase"/>
</dbReference>
<dbReference type="InterPro" id="IPR037523">
    <property type="entry name" value="VOC_core"/>
</dbReference>
<dbReference type="NCBIfam" id="TIGR03081">
    <property type="entry name" value="metmalonyl_epim"/>
    <property type="match status" value="1"/>
</dbReference>
<dbReference type="InterPro" id="IPR017515">
    <property type="entry name" value="MeMalonyl-CoA_epimerase"/>
</dbReference>
<dbReference type="GO" id="GO:0046872">
    <property type="term" value="F:metal ion binding"/>
    <property type="evidence" value="ECO:0007669"/>
    <property type="project" value="UniProtKB-KW"/>
</dbReference>
<dbReference type="GO" id="GO:0004493">
    <property type="term" value="F:methylmalonyl-CoA epimerase activity"/>
    <property type="evidence" value="ECO:0007669"/>
    <property type="project" value="UniProtKB-EC"/>
</dbReference>
<comment type="caution">
    <text evidence="4">The sequence shown here is derived from an EMBL/GenBank/DDBJ whole genome shotgun (WGS) entry which is preliminary data.</text>
</comment>
<dbReference type="AlphaFoldDB" id="A0A368DSY9"/>
<comment type="similarity">
    <text evidence="1">Belongs to the methylmalonyl-CoA epimerase family.</text>
</comment>
<feature type="domain" description="VOC" evidence="3">
    <location>
        <begin position="14"/>
        <end position="142"/>
    </location>
</feature>
<evidence type="ECO:0000256" key="1">
    <source>
        <dbReference type="ARBA" id="ARBA00009308"/>
    </source>
</evidence>
<sequence length="144" mass="15998">MSKTDNSNGSGGMIFDHIAQAVPNIEDAVEQYENTFGISAGEIIIIEEQKIKMATISIGNIKIELMEPLDDQSPIAKFLLRNPNGGLHHYCLAVDDVNKKYENQKSNGVSIISEPTKGYHGRNLYFIHPKQVSGALIEVEERKK</sequence>
<evidence type="ECO:0000313" key="5">
    <source>
        <dbReference type="Proteomes" id="UP000253570"/>
    </source>
</evidence>
<name>A0A368DSY9_9PROT</name>
<dbReference type="PANTHER" id="PTHR43048:SF3">
    <property type="entry name" value="METHYLMALONYL-COA EPIMERASE, MITOCHONDRIAL"/>
    <property type="match status" value="1"/>
</dbReference>
<organism evidence="4 5">
    <name type="scientific">PS1 clade bacterium</name>
    <dbReference type="NCBI Taxonomy" id="2175152"/>
    <lineage>
        <taxon>Bacteria</taxon>
        <taxon>Pseudomonadati</taxon>
        <taxon>Pseudomonadota</taxon>
        <taxon>Alphaproteobacteria</taxon>
        <taxon>PS1 clade</taxon>
    </lineage>
</organism>
<gene>
    <name evidence="4" type="primary">mce</name>
    <name evidence="4" type="ORF">DBW71_00985</name>
</gene>